<feature type="non-terminal residue" evidence="1">
    <location>
        <position position="1"/>
    </location>
</feature>
<accession>W4JMW8</accession>
<dbReference type="eggNOG" id="ENOG502SVCR">
    <property type="taxonomic scope" value="Eukaryota"/>
</dbReference>
<dbReference type="OrthoDB" id="2367075at2759"/>
<gene>
    <name evidence="1" type="ORF">HETIRDRAFT_242531</name>
</gene>
<organism evidence="1 2">
    <name type="scientific">Heterobasidion irregulare (strain TC 32-1)</name>
    <dbReference type="NCBI Taxonomy" id="747525"/>
    <lineage>
        <taxon>Eukaryota</taxon>
        <taxon>Fungi</taxon>
        <taxon>Dikarya</taxon>
        <taxon>Basidiomycota</taxon>
        <taxon>Agaricomycotina</taxon>
        <taxon>Agaricomycetes</taxon>
        <taxon>Russulales</taxon>
        <taxon>Bondarzewiaceae</taxon>
        <taxon>Heterobasidion</taxon>
        <taxon>Heterobasidion annosum species complex</taxon>
    </lineage>
</organism>
<proteinExistence type="predicted"/>
<evidence type="ECO:0008006" key="3">
    <source>
        <dbReference type="Google" id="ProtNLM"/>
    </source>
</evidence>
<dbReference type="KEGG" id="hir:HETIRDRAFT_242531"/>
<evidence type="ECO:0000313" key="1">
    <source>
        <dbReference type="EMBL" id="ETW74804.1"/>
    </source>
</evidence>
<dbReference type="RefSeq" id="XP_009553281.1">
    <property type="nucleotide sequence ID" value="XM_009554986.1"/>
</dbReference>
<dbReference type="HOGENOM" id="CLU_047592_7_1_1"/>
<keyword evidence="2" id="KW-1185">Reference proteome</keyword>
<name>W4JMW8_HETIT</name>
<dbReference type="Proteomes" id="UP000030671">
    <property type="component" value="Unassembled WGS sequence"/>
</dbReference>
<protein>
    <recommendedName>
        <fullName evidence="3">BTB domain-containing protein</fullName>
    </recommendedName>
</protein>
<dbReference type="AlphaFoldDB" id="W4JMW8"/>
<reference evidence="1 2" key="1">
    <citation type="journal article" date="2012" name="New Phytol.">
        <title>Insight into trade-off between wood decay and parasitism from the genome of a fungal forest pathogen.</title>
        <authorList>
            <person name="Olson A."/>
            <person name="Aerts A."/>
            <person name="Asiegbu F."/>
            <person name="Belbahri L."/>
            <person name="Bouzid O."/>
            <person name="Broberg A."/>
            <person name="Canback B."/>
            <person name="Coutinho P.M."/>
            <person name="Cullen D."/>
            <person name="Dalman K."/>
            <person name="Deflorio G."/>
            <person name="van Diepen L.T."/>
            <person name="Dunand C."/>
            <person name="Duplessis S."/>
            <person name="Durling M."/>
            <person name="Gonthier P."/>
            <person name="Grimwood J."/>
            <person name="Fossdal C.G."/>
            <person name="Hansson D."/>
            <person name="Henrissat B."/>
            <person name="Hietala A."/>
            <person name="Himmelstrand K."/>
            <person name="Hoffmeister D."/>
            <person name="Hogberg N."/>
            <person name="James T.Y."/>
            <person name="Karlsson M."/>
            <person name="Kohler A."/>
            <person name="Kues U."/>
            <person name="Lee Y.H."/>
            <person name="Lin Y.C."/>
            <person name="Lind M."/>
            <person name="Lindquist E."/>
            <person name="Lombard V."/>
            <person name="Lucas S."/>
            <person name="Lunden K."/>
            <person name="Morin E."/>
            <person name="Murat C."/>
            <person name="Park J."/>
            <person name="Raffaello T."/>
            <person name="Rouze P."/>
            <person name="Salamov A."/>
            <person name="Schmutz J."/>
            <person name="Solheim H."/>
            <person name="Stahlberg J."/>
            <person name="Velez H."/>
            <person name="de Vries R.P."/>
            <person name="Wiebenga A."/>
            <person name="Woodward S."/>
            <person name="Yakovlev I."/>
            <person name="Garbelotto M."/>
            <person name="Martin F."/>
            <person name="Grigoriev I.V."/>
            <person name="Stenlid J."/>
        </authorList>
    </citation>
    <scope>NUCLEOTIDE SEQUENCE [LARGE SCALE GENOMIC DNA]</scope>
    <source>
        <strain evidence="1 2">TC 32-1</strain>
    </source>
</reference>
<feature type="non-terminal residue" evidence="1">
    <location>
        <position position="182"/>
    </location>
</feature>
<sequence length="182" mass="20956">SSVTRHPDYYFYDGSLAVLIENTLFRIFASTLTRHSRYFHDLPELQFPIGKGTRGVGQSDDNPLVLDASCIDFERLLWILYPPRFGGYHPTTAAEWTSILHLSTLWSFADIRALAIESLQTLPMHPVDKVVLSHKYGIRARWTLDAYVELCERADALSVEEARRLGLETAMRVVQVRERIYR</sequence>
<dbReference type="EMBL" id="KI925467">
    <property type="protein sequence ID" value="ETW74804.1"/>
    <property type="molecule type" value="Genomic_DNA"/>
</dbReference>
<dbReference type="GeneID" id="20668937"/>
<evidence type="ECO:0000313" key="2">
    <source>
        <dbReference type="Proteomes" id="UP000030671"/>
    </source>
</evidence>
<dbReference type="InParanoid" id="W4JMW8"/>
<dbReference type="STRING" id="747525.W4JMW8"/>